<evidence type="ECO:0000256" key="11">
    <source>
        <dbReference type="SAM" id="Coils"/>
    </source>
</evidence>
<dbReference type="GO" id="GO:0044614">
    <property type="term" value="C:nuclear pore cytoplasmic filaments"/>
    <property type="evidence" value="ECO:0007669"/>
    <property type="project" value="TreeGrafter"/>
</dbReference>
<evidence type="ECO:0000256" key="5">
    <source>
        <dbReference type="ARBA" id="ARBA00022927"/>
    </source>
</evidence>
<dbReference type="GO" id="GO:0005737">
    <property type="term" value="C:cytoplasm"/>
    <property type="evidence" value="ECO:0007669"/>
    <property type="project" value="TreeGrafter"/>
</dbReference>
<sequence>MFIEWGRIHLEVRCSKEVRGIACDPDPDWSFEGLISELSELENKLTYNLKISSSSAKTDGREISKSKNKEVQKSKDNNKGSRAFVMRLSDEDFEFDDHRDEKVIVGGRRFACAELFLSDNEDSDDDSVVGVETKLMPRASLVDRALSEITNDRQLAIMDKIRSHKMDLEMTLLNENEKFASNLANTEKNAERKRDRERNFDRQYQRKIAEALDTHLTAVQRDHEQKSQIEERRIIDAKVREEAQRKEREEREREEKRRQEKIKADSELQARVEAERAEAEKKAASLEAERKAAALEAKRKAEEAAQQQTSVLQSSLSQSTESVWRTGNLVKSTETAIKIEEKRLQMYDKVCADNRALQMSTNMDYNAHERNIKRNIRTMRGSQKSVSDKAEALLHLINQQSVPQSISIMMFVDMIVAQCNKPTDNRSLYAYGQLAVLVASQVPPVMDMLIAKLNRVCIYTVPKHISYSKSVFTTHEEYYNAIGFEQEEDGKIESVDSFIGRMTSCMKLYGAIVQTEVRRFQNLHGIEEGWAWLARFLNALPPNSYTAVALYSFIEMAGYALYKRFRNQFMKVLQIIERDYLDVLPEDLKSTTAMHNFRDYLRSKQFLNEPEERQLKTEVLSSAVEFY</sequence>
<dbReference type="GO" id="GO:0005543">
    <property type="term" value="F:phospholipid binding"/>
    <property type="evidence" value="ECO:0007669"/>
    <property type="project" value="TreeGrafter"/>
</dbReference>
<comment type="subcellular location">
    <subcellularLocation>
        <location evidence="1">Nucleus</location>
        <location evidence="1">Nuclear pore complex</location>
    </subcellularLocation>
</comment>
<evidence type="ECO:0000256" key="10">
    <source>
        <dbReference type="ARBA" id="ARBA00029983"/>
    </source>
</evidence>
<evidence type="ECO:0000256" key="2">
    <source>
        <dbReference type="ARBA" id="ARBA00011056"/>
    </source>
</evidence>
<dbReference type="AlphaFoldDB" id="A0AAV1CBT7"/>
<dbReference type="GO" id="GO:0015031">
    <property type="term" value="P:protein transport"/>
    <property type="evidence" value="ECO:0007669"/>
    <property type="project" value="UniProtKB-KW"/>
</dbReference>
<comment type="similarity">
    <text evidence="2">Belongs to the GLE1 family.</text>
</comment>
<evidence type="ECO:0000313" key="13">
    <source>
        <dbReference type="EMBL" id="CAI9093055.1"/>
    </source>
</evidence>
<name>A0AAV1CBT7_OLDCO</name>
<dbReference type="InterPro" id="IPR012476">
    <property type="entry name" value="GLE1"/>
</dbReference>
<evidence type="ECO:0000313" key="14">
    <source>
        <dbReference type="Proteomes" id="UP001161247"/>
    </source>
</evidence>
<gene>
    <name evidence="13" type="ORF">OLC1_LOCUS4571</name>
</gene>
<keyword evidence="8" id="KW-0539">Nucleus</keyword>
<keyword evidence="6" id="KW-0811">Translocation</keyword>
<evidence type="ECO:0000256" key="9">
    <source>
        <dbReference type="ARBA" id="ARBA00026227"/>
    </source>
</evidence>
<feature type="region of interest" description="Disordered" evidence="12">
    <location>
        <begin position="241"/>
        <end position="275"/>
    </location>
</feature>
<evidence type="ECO:0000256" key="6">
    <source>
        <dbReference type="ARBA" id="ARBA00023010"/>
    </source>
</evidence>
<reference evidence="13" key="1">
    <citation type="submission" date="2023-03" db="EMBL/GenBank/DDBJ databases">
        <authorList>
            <person name="Julca I."/>
        </authorList>
    </citation>
    <scope>NUCLEOTIDE SEQUENCE</scope>
</reference>
<evidence type="ECO:0000256" key="1">
    <source>
        <dbReference type="ARBA" id="ARBA00004567"/>
    </source>
</evidence>
<keyword evidence="7" id="KW-0906">Nuclear pore complex</keyword>
<evidence type="ECO:0000256" key="3">
    <source>
        <dbReference type="ARBA" id="ARBA00022448"/>
    </source>
</evidence>
<dbReference type="EMBL" id="OX459119">
    <property type="protein sequence ID" value="CAI9093055.1"/>
    <property type="molecule type" value="Genomic_DNA"/>
</dbReference>
<dbReference type="PANTHER" id="PTHR12960:SF0">
    <property type="entry name" value="MRNA EXPORT FACTOR GLE1"/>
    <property type="match status" value="1"/>
</dbReference>
<keyword evidence="14" id="KW-1185">Reference proteome</keyword>
<evidence type="ECO:0000256" key="12">
    <source>
        <dbReference type="SAM" id="MobiDB-lite"/>
    </source>
</evidence>
<dbReference type="GO" id="GO:0016973">
    <property type="term" value="P:poly(A)+ mRNA export from nucleus"/>
    <property type="evidence" value="ECO:0007669"/>
    <property type="project" value="InterPro"/>
</dbReference>
<protein>
    <recommendedName>
        <fullName evidence="9">mRNA export factor GLE1</fullName>
    </recommendedName>
    <alternativeName>
        <fullName evidence="10">Nucleoporin GLE1</fullName>
    </alternativeName>
</protein>
<keyword evidence="4" id="KW-0509">mRNA transport</keyword>
<proteinExistence type="inferred from homology"/>
<dbReference type="Gene3D" id="1.25.40.510">
    <property type="entry name" value="GLE1-like"/>
    <property type="match status" value="1"/>
</dbReference>
<dbReference type="InterPro" id="IPR038506">
    <property type="entry name" value="GLE1-like_sf"/>
</dbReference>
<dbReference type="Proteomes" id="UP001161247">
    <property type="component" value="Chromosome 2"/>
</dbReference>
<dbReference type="GO" id="GO:0000822">
    <property type="term" value="F:inositol hexakisphosphate binding"/>
    <property type="evidence" value="ECO:0007669"/>
    <property type="project" value="TreeGrafter"/>
</dbReference>
<organism evidence="13 14">
    <name type="scientific">Oldenlandia corymbosa var. corymbosa</name>
    <dbReference type="NCBI Taxonomy" id="529605"/>
    <lineage>
        <taxon>Eukaryota</taxon>
        <taxon>Viridiplantae</taxon>
        <taxon>Streptophyta</taxon>
        <taxon>Embryophyta</taxon>
        <taxon>Tracheophyta</taxon>
        <taxon>Spermatophyta</taxon>
        <taxon>Magnoliopsida</taxon>
        <taxon>eudicotyledons</taxon>
        <taxon>Gunneridae</taxon>
        <taxon>Pentapetalae</taxon>
        <taxon>asterids</taxon>
        <taxon>lamiids</taxon>
        <taxon>Gentianales</taxon>
        <taxon>Rubiaceae</taxon>
        <taxon>Rubioideae</taxon>
        <taxon>Spermacoceae</taxon>
        <taxon>Hedyotis-Oldenlandia complex</taxon>
        <taxon>Oldenlandia</taxon>
    </lineage>
</organism>
<evidence type="ECO:0000256" key="8">
    <source>
        <dbReference type="ARBA" id="ARBA00023242"/>
    </source>
</evidence>
<dbReference type="Pfam" id="PF07817">
    <property type="entry name" value="GLE1"/>
    <property type="match status" value="1"/>
</dbReference>
<evidence type="ECO:0000256" key="7">
    <source>
        <dbReference type="ARBA" id="ARBA00023132"/>
    </source>
</evidence>
<accession>A0AAV1CBT7</accession>
<keyword evidence="11" id="KW-0175">Coiled coil</keyword>
<keyword evidence="5" id="KW-0653">Protein transport</keyword>
<dbReference type="GO" id="GO:0031369">
    <property type="term" value="F:translation initiation factor binding"/>
    <property type="evidence" value="ECO:0007669"/>
    <property type="project" value="TreeGrafter"/>
</dbReference>
<keyword evidence="3" id="KW-0813">Transport</keyword>
<evidence type="ECO:0000256" key="4">
    <source>
        <dbReference type="ARBA" id="ARBA00022816"/>
    </source>
</evidence>
<feature type="coiled-coil region" evidence="11">
    <location>
        <begin position="176"/>
        <end position="203"/>
    </location>
</feature>
<dbReference type="PANTHER" id="PTHR12960">
    <property type="entry name" value="GLE-1-RELATED"/>
    <property type="match status" value="1"/>
</dbReference>